<evidence type="ECO:0000313" key="2">
    <source>
        <dbReference type="EMBL" id="CAL1369397.1"/>
    </source>
</evidence>
<sequence length="257" mass="29471">MELVEGSKEEQHARFCGKEKSPTVVITHRETDEQRDNLFHSRCFIDGKLVSLVIDGGSCANNLSLDAISKLGLTTQRHTQPYQLSWINEHGTINVTTQALVRFNLGKYEDEVLCDVAPMQTTHLLLGRPWQLDRKVTNEGWMNYYKFRHQGKKFVLKPLSSGKVYGDLKQLESNRIMGKESRAQLWVQRRVGFNFMNFCKLPKENSTLEQTTSNEPCFSMKRQSVDFGRVSDDEEGKEELAMAREVSEDAEGMMEDP</sequence>
<dbReference type="EMBL" id="OZ034815">
    <property type="protein sequence ID" value="CAL1369397.1"/>
    <property type="molecule type" value="Genomic_DNA"/>
</dbReference>
<proteinExistence type="predicted"/>
<dbReference type="PANTHER" id="PTHR35046:SF9">
    <property type="entry name" value="RNA-DIRECTED DNA POLYMERASE"/>
    <property type="match status" value="1"/>
</dbReference>
<evidence type="ECO:0008006" key="4">
    <source>
        <dbReference type="Google" id="ProtNLM"/>
    </source>
</evidence>
<dbReference type="PANTHER" id="PTHR35046">
    <property type="entry name" value="ZINC KNUCKLE (CCHC-TYPE) FAMILY PROTEIN"/>
    <property type="match status" value="1"/>
</dbReference>
<dbReference type="CDD" id="cd00303">
    <property type="entry name" value="retropepsin_like"/>
    <property type="match status" value="1"/>
</dbReference>
<feature type="compositionally biased region" description="Basic and acidic residues" evidence="1">
    <location>
        <begin position="238"/>
        <end position="247"/>
    </location>
</feature>
<dbReference type="InterPro" id="IPR021109">
    <property type="entry name" value="Peptidase_aspartic_dom_sf"/>
</dbReference>
<organism evidence="2 3">
    <name type="scientific">Linum trigynum</name>
    <dbReference type="NCBI Taxonomy" id="586398"/>
    <lineage>
        <taxon>Eukaryota</taxon>
        <taxon>Viridiplantae</taxon>
        <taxon>Streptophyta</taxon>
        <taxon>Embryophyta</taxon>
        <taxon>Tracheophyta</taxon>
        <taxon>Spermatophyta</taxon>
        <taxon>Magnoliopsida</taxon>
        <taxon>eudicotyledons</taxon>
        <taxon>Gunneridae</taxon>
        <taxon>Pentapetalae</taxon>
        <taxon>rosids</taxon>
        <taxon>fabids</taxon>
        <taxon>Malpighiales</taxon>
        <taxon>Linaceae</taxon>
        <taxon>Linum</taxon>
    </lineage>
</organism>
<evidence type="ECO:0000256" key="1">
    <source>
        <dbReference type="SAM" id="MobiDB-lite"/>
    </source>
</evidence>
<dbReference type="Proteomes" id="UP001497516">
    <property type="component" value="Chromosome 2"/>
</dbReference>
<evidence type="ECO:0000313" key="3">
    <source>
        <dbReference type="Proteomes" id="UP001497516"/>
    </source>
</evidence>
<name>A0AAV2D9K3_9ROSI</name>
<feature type="compositionally biased region" description="Acidic residues" evidence="1">
    <location>
        <begin position="248"/>
        <end position="257"/>
    </location>
</feature>
<dbReference type="Gene3D" id="2.40.70.10">
    <property type="entry name" value="Acid Proteases"/>
    <property type="match status" value="1"/>
</dbReference>
<feature type="region of interest" description="Disordered" evidence="1">
    <location>
        <begin position="228"/>
        <end position="257"/>
    </location>
</feature>
<dbReference type="AlphaFoldDB" id="A0AAV2D9K3"/>
<reference evidence="2 3" key="1">
    <citation type="submission" date="2024-04" db="EMBL/GenBank/DDBJ databases">
        <authorList>
            <person name="Fracassetti M."/>
        </authorList>
    </citation>
    <scope>NUCLEOTIDE SEQUENCE [LARGE SCALE GENOMIC DNA]</scope>
</reference>
<gene>
    <name evidence="2" type="ORF">LTRI10_LOCUS12030</name>
</gene>
<dbReference type="SUPFAM" id="SSF50630">
    <property type="entry name" value="Acid proteases"/>
    <property type="match status" value="1"/>
</dbReference>
<keyword evidence="3" id="KW-1185">Reference proteome</keyword>
<accession>A0AAV2D9K3</accession>
<protein>
    <recommendedName>
        <fullName evidence="4">Polyprotein</fullName>
    </recommendedName>
</protein>